<feature type="compositionally biased region" description="Low complexity" evidence="1">
    <location>
        <begin position="97"/>
        <end position="128"/>
    </location>
</feature>
<sequence>MTRKDKTKDLFYNAIDYLVMLVIIIGVVIILGWKFEMLFNKSTTDDTTVVENNTEEDVKPTKSDTGKKDISEVDKIDKKQSENNENTDSNPNETDVSTSDENNDTNSDTNADTNTTDENNTSDTNNETDTNKPDETKQIETKPAENAGGEVTVNIPAGTLPGATGQILADNGIVESSEAFVKKAVELGLDRKLKSGEFKLTKGMSLDAVVKAIAKQ</sequence>
<comment type="caution">
    <text evidence="3">The sequence shown here is derived from an EMBL/GenBank/DDBJ whole genome shotgun (WGS) entry which is preliminary data.</text>
</comment>
<evidence type="ECO:0000313" key="3">
    <source>
        <dbReference type="EMBL" id="PVY94129.1"/>
    </source>
</evidence>
<feature type="region of interest" description="Disordered" evidence="1">
    <location>
        <begin position="51"/>
        <end position="152"/>
    </location>
</feature>
<evidence type="ECO:0008006" key="5">
    <source>
        <dbReference type="Google" id="ProtNLM"/>
    </source>
</evidence>
<dbReference type="EMBL" id="QEKV01000006">
    <property type="protein sequence ID" value="PVY94129.1"/>
    <property type="molecule type" value="Genomic_DNA"/>
</dbReference>
<dbReference type="RefSeq" id="WP_116480210.1">
    <property type="nucleotide sequence ID" value="NZ_QEKV01000006.1"/>
</dbReference>
<gene>
    <name evidence="3" type="ORF">C7381_1061</name>
</gene>
<keyword evidence="2" id="KW-0812">Transmembrane</keyword>
<evidence type="ECO:0000256" key="1">
    <source>
        <dbReference type="SAM" id="MobiDB-lite"/>
    </source>
</evidence>
<dbReference type="AlphaFoldDB" id="A0A2U1E349"/>
<dbReference type="Gene3D" id="3.30.1490.480">
    <property type="entry name" value="Endolytic murein transglycosylase"/>
    <property type="match status" value="1"/>
</dbReference>
<feature type="compositionally biased region" description="Polar residues" evidence="1">
    <location>
        <begin position="83"/>
        <end position="96"/>
    </location>
</feature>
<feature type="compositionally biased region" description="Basic and acidic residues" evidence="1">
    <location>
        <begin position="129"/>
        <end position="143"/>
    </location>
</feature>
<keyword evidence="2" id="KW-1133">Transmembrane helix</keyword>
<reference evidence="3 4" key="1">
    <citation type="submission" date="2018-04" db="EMBL/GenBank/DDBJ databases">
        <title>Genomic Encyclopedia of Type Strains, Phase IV (KMG-IV): sequencing the most valuable type-strain genomes for metagenomic binning, comparative biology and taxonomic classification.</title>
        <authorList>
            <person name="Goeker M."/>
        </authorList>
    </citation>
    <scope>NUCLEOTIDE SEQUENCE [LARGE SCALE GENOMIC DNA]</scope>
    <source>
        <strain evidence="3 4">DSM 20705</strain>
    </source>
</reference>
<organism evidence="3 4">
    <name type="scientific">Ezakiella coagulans</name>
    <dbReference type="NCBI Taxonomy" id="46507"/>
    <lineage>
        <taxon>Bacteria</taxon>
        <taxon>Bacillati</taxon>
        <taxon>Bacillota</taxon>
        <taxon>Tissierellia</taxon>
        <taxon>Ezakiella</taxon>
    </lineage>
</organism>
<evidence type="ECO:0000313" key="4">
    <source>
        <dbReference type="Proteomes" id="UP000245793"/>
    </source>
</evidence>
<keyword evidence="2" id="KW-0472">Membrane</keyword>
<feature type="compositionally biased region" description="Basic and acidic residues" evidence="1">
    <location>
        <begin position="56"/>
        <end position="82"/>
    </location>
</feature>
<evidence type="ECO:0000256" key="2">
    <source>
        <dbReference type="SAM" id="Phobius"/>
    </source>
</evidence>
<keyword evidence="4" id="KW-1185">Reference proteome</keyword>
<feature type="transmembrane region" description="Helical" evidence="2">
    <location>
        <begin position="12"/>
        <end position="33"/>
    </location>
</feature>
<dbReference type="Proteomes" id="UP000245793">
    <property type="component" value="Unassembled WGS sequence"/>
</dbReference>
<name>A0A2U1E349_9FIRM</name>
<accession>A0A2U1E349</accession>
<proteinExistence type="predicted"/>
<protein>
    <recommendedName>
        <fullName evidence="5">YceG-like family protein</fullName>
    </recommendedName>
</protein>